<sequence length="431" mass="48758">MRIRISPGLDGVMEDAASVKIAEGGIGLVHPDQATTFYDSMHTYLASAGISGVKVDVIITLEYLCEDYGGRVELAKRYYKGLTKSMKKNFNGINILSSMQQCNDFFFLGTKQISMGRVADDFWGKDPYGDPEGELWLQGLHMVHCSYNSLWMGQIIRPDWDMFTSDHVCASFHAVSRAICGGPIYVSDSLGCHDFDLLKKLAHLDGTIPICQHFALPTRDCLFKSPLFDDNTVLKIWNFNKYGGVIGAFNCRGSGWDRKERRFKGYKQHYKAIKGSVHVSDIEWNQKLEALEMGYAKEYAVYLYQGNSIILMSHDSDPIHLDLNPSTFELYSFVPIKNIIENVKFAPFGLTNMYNSGGTIQELVYKEEGIVWMKIKGRGLFLAYTNKAPNKCMVNGDEVEFMWTDHIKIEFDVPWVHETGGVSIVIVQFLI</sequence>
<dbReference type="Pfam" id="PF05691">
    <property type="entry name" value="Raffinose_syn"/>
    <property type="match status" value="1"/>
</dbReference>
<organism evidence="3 4">
    <name type="scientific">Chenopodium quinoa</name>
    <name type="common">Quinoa</name>
    <dbReference type="NCBI Taxonomy" id="63459"/>
    <lineage>
        <taxon>Eukaryota</taxon>
        <taxon>Viridiplantae</taxon>
        <taxon>Streptophyta</taxon>
        <taxon>Embryophyta</taxon>
        <taxon>Tracheophyta</taxon>
        <taxon>Spermatophyta</taxon>
        <taxon>Magnoliopsida</taxon>
        <taxon>eudicotyledons</taxon>
        <taxon>Gunneridae</taxon>
        <taxon>Pentapetalae</taxon>
        <taxon>Caryophyllales</taxon>
        <taxon>Chenopodiaceae</taxon>
        <taxon>Chenopodioideae</taxon>
        <taxon>Atripliceae</taxon>
        <taxon>Chenopodium</taxon>
    </lineage>
</organism>
<name>A0A803M7F5_CHEQI</name>
<evidence type="ECO:0000313" key="4">
    <source>
        <dbReference type="Proteomes" id="UP000596660"/>
    </source>
</evidence>
<dbReference type="AlphaFoldDB" id="A0A803M7F5"/>
<protein>
    <recommendedName>
        <fullName evidence="5">Galactinol--sucrose galactosyltransferase</fullName>
    </recommendedName>
</protein>
<reference evidence="3" key="1">
    <citation type="journal article" date="2017" name="Nature">
        <title>The genome of Chenopodium quinoa.</title>
        <authorList>
            <person name="Jarvis D.E."/>
            <person name="Ho Y.S."/>
            <person name="Lightfoot D.J."/>
            <person name="Schmoeckel S.M."/>
            <person name="Li B."/>
            <person name="Borm T.J.A."/>
            <person name="Ohyanagi H."/>
            <person name="Mineta K."/>
            <person name="Michell C.T."/>
            <person name="Saber N."/>
            <person name="Kharbatia N.M."/>
            <person name="Rupper R.R."/>
            <person name="Sharp A.R."/>
            <person name="Dally N."/>
            <person name="Boughton B.A."/>
            <person name="Woo Y.H."/>
            <person name="Gao G."/>
            <person name="Schijlen E.G.W.M."/>
            <person name="Guo X."/>
            <person name="Momin A.A."/>
            <person name="Negrao S."/>
            <person name="Al-Babili S."/>
            <person name="Gehring C."/>
            <person name="Roessner U."/>
            <person name="Jung C."/>
            <person name="Murphy K."/>
            <person name="Arold S.T."/>
            <person name="Gojobori T."/>
            <person name="van der Linden C.G."/>
            <person name="van Loo E.N."/>
            <person name="Jellen E.N."/>
            <person name="Maughan P.J."/>
            <person name="Tester M."/>
        </authorList>
    </citation>
    <scope>NUCLEOTIDE SEQUENCE [LARGE SCALE GENOMIC DNA]</scope>
    <source>
        <strain evidence="3">cv. PI 614886</strain>
    </source>
</reference>
<evidence type="ECO:0008006" key="5">
    <source>
        <dbReference type="Google" id="ProtNLM"/>
    </source>
</evidence>
<dbReference type="Gramene" id="AUR62024620-RA">
    <property type="protein sequence ID" value="AUR62024620-RA:cds"/>
    <property type="gene ID" value="AUR62024620"/>
</dbReference>
<evidence type="ECO:0000256" key="1">
    <source>
        <dbReference type="ARBA" id="ARBA00007240"/>
    </source>
</evidence>
<evidence type="ECO:0000313" key="3">
    <source>
        <dbReference type="EnsemblPlants" id="AUR62024620-RA:cds"/>
    </source>
</evidence>
<dbReference type="EnsemblPlants" id="AUR62024620-RA">
    <property type="protein sequence ID" value="AUR62024620-RA:cds"/>
    <property type="gene ID" value="AUR62024620"/>
</dbReference>
<accession>A0A803M7F5</accession>
<keyword evidence="2" id="KW-0119">Carbohydrate metabolism</keyword>
<dbReference type="PANTHER" id="PTHR31268">
    <property type="match status" value="1"/>
</dbReference>
<proteinExistence type="inferred from homology"/>
<keyword evidence="4" id="KW-1185">Reference proteome</keyword>
<dbReference type="InterPro" id="IPR008811">
    <property type="entry name" value="Glycosyl_hydrolases_36"/>
</dbReference>
<reference evidence="3" key="2">
    <citation type="submission" date="2021-03" db="UniProtKB">
        <authorList>
            <consortium name="EnsemblPlants"/>
        </authorList>
    </citation>
    <scope>IDENTIFICATION</scope>
</reference>
<evidence type="ECO:0000256" key="2">
    <source>
        <dbReference type="ARBA" id="ARBA00023277"/>
    </source>
</evidence>
<dbReference type="PANTHER" id="PTHR31268:SF8">
    <property type="entry name" value="GALACTINOL--SUCROSE GALACTOSYLTRANSFERASE 4-RELATED"/>
    <property type="match status" value="1"/>
</dbReference>
<dbReference type="SUPFAM" id="SSF51445">
    <property type="entry name" value="(Trans)glycosidases"/>
    <property type="match status" value="1"/>
</dbReference>
<dbReference type="InterPro" id="IPR017853">
    <property type="entry name" value="GH"/>
</dbReference>
<dbReference type="Proteomes" id="UP000596660">
    <property type="component" value="Unplaced"/>
</dbReference>
<dbReference type="OMA" id="CKAYPQC"/>
<comment type="similarity">
    <text evidence="1">Belongs to the glycosyl hydrolases 36 family.</text>
</comment>